<feature type="region of interest" description="Disordered" evidence="4">
    <location>
        <begin position="106"/>
        <end position="140"/>
    </location>
</feature>
<dbReference type="GO" id="GO:0005829">
    <property type="term" value="C:cytosol"/>
    <property type="evidence" value="ECO:0007669"/>
    <property type="project" value="UniProtKB-ARBA"/>
</dbReference>
<evidence type="ECO:0000256" key="3">
    <source>
        <dbReference type="ARBA" id="ARBA00023002"/>
    </source>
</evidence>
<sequence length="357" mass="37704">MTTLFDRYRLGELTLPNRVVMAPMTRVRAAPGGLATPSMATYYAQRATAGLIVSEGVQPSLVGQSNPGTPGLYTDAQVASWRPVTDAVHTNGGRIFAQLMHGGRVSHPETTGTQPVGPSAVAAEGDVFTPTGPKPAPVPRALATGEVPEHARSYADAARHAVDAGFDGVELHGANGYLIAQFLSSNANLRTDRYGGPIGNRIRFAVEAVAATVDAVGGPRTGIRLSPGAGFWGVRESEVPELYGALLAELAPLGLAYVHVEATTDEEILVGLRRAWPGTFVVNPVLPMGPRQTDRAAADHWLALGADLISFGRAYLANPDLVERLRQGLPIAAHDEATWYTGGDAGYLTYPTYQHPA</sequence>
<name>A0A136PSH9_9ACTN</name>
<proteinExistence type="inferred from homology"/>
<dbReference type="EMBL" id="LRQV01000044">
    <property type="protein sequence ID" value="KXK61297.1"/>
    <property type="molecule type" value="Genomic_DNA"/>
</dbReference>
<keyword evidence="7" id="KW-1185">Reference proteome</keyword>
<comment type="caution">
    <text evidence="6">The sequence shown here is derived from an EMBL/GenBank/DDBJ whole genome shotgun (WGS) entry which is preliminary data.</text>
</comment>
<dbReference type="InterPro" id="IPR045247">
    <property type="entry name" value="Oye-like"/>
</dbReference>
<dbReference type="Proteomes" id="UP000070620">
    <property type="component" value="Unassembled WGS sequence"/>
</dbReference>
<dbReference type="RefSeq" id="WP_067365499.1">
    <property type="nucleotide sequence ID" value="NZ_JBIUBN010000015.1"/>
</dbReference>
<evidence type="ECO:0000259" key="5">
    <source>
        <dbReference type="Pfam" id="PF00724"/>
    </source>
</evidence>
<dbReference type="GO" id="GO:0010181">
    <property type="term" value="F:FMN binding"/>
    <property type="evidence" value="ECO:0007669"/>
    <property type="project" value="InterPro"/>
</dbReference>
<dbReference type="SUPFAM" id="SSF51395">
    <property type="entry name" value="FMN-linked oxidoreductases"/>
    <property type="match status" value="1"/>
</dbReference>
<dbReference type="InterPro" id="IPR001155">
    <property type="entry name" value="OxRdtase_FMN_N"/>
</dbReference>
<evidence type="ECO:0000256" key="1">
    <source>
        <dbReference type="ARBA" id="ARBA00001917"/>
    </source>
</evidence>
<protein>
    <submittedName>
        <fullName evidence="6">1,2-oxophytodienoate reductase</fullName>
    </submittedName>
</protein>
<keyword evidence="3" id="KW-0560">Oxidoreductase</keyword>
<dbReference type="GO" id="GO:0016628">
    <property type="term" value="F:oxidoreductase activity, acting on the CH-CH group of donors, NAD or NADP as acceptor"/>
    <property type="evidence" value="ECO:0007669"/>
    <property type="project" value="UniProtKB-ARBA"/>
</dbReference>
<evidence type="ECO:0000313" key="7">
    <source>
        <dbReference type="Proteomes" id="UP000070620"/>
    </source>
</evidence>
<dbReference type="OrthoDB" id="3169239at2"/>
<dbReference type="PANTHER" id="PTHR22893:SF91">
    <property type="entry name" value="NADPH DEHYDROGENASE 2-RELATED"/>
    <property type="match status" value="1"/>
</dbReference>
<dbReference type="Pfam" id="PF00724">
    <property type="entry name" value="Oxidored_FMN"/>
    <property type="match status" value="1"/>
</dbReference>
<feature type="domain" description="NADH:flavin oxidoreductase/NADH oxidase N-terminal" evidence="5">
    <location>
        <begin position="4"/>
        <end position="330"/>
    </location>
</feature>
<evidence type="ECO:0000256" key="2">
    <source>
        <dbReference type="ARBA" id="ARBA00005979"/>
    </source>
</evidence>
<comment type="similarity">
    <text evidence="2">Belongs to the NADH:flavin oxidoreductase/NADH oxidase family.</text>
</comment>
<accession>A0A136PSH9</accession>
<dbReference type="FunFam" id="3.20.20.70:FF:000059">
    <property type="entry name" value="N-ethylmaleimide reductase, FMN-linked"/>
    <property type="match status" value="1"/>
</dbReference>
<evidence type="ECO:0000256" key="4">
    <source>
        <dbReference type="SAM" id="MobiDB-lite"/>
    </source>
</evidence>
<comment type="cofactor">
    <cofactor evidence="1">
        <name>FMN</name>
        <dbReference type="ChEBI" id="CHEBI:58210"/>
    </cofactor>
</comment>
<dbReference type="PANTHER" id="PTHR22893">
    <property type="entry name" value="NADH OXIDOREDUCTASE-RELATED"/>
    <property type="match status" value="1"/>
</dbReference>
<reference evidence="6 7" key="1">
    <citation type="submission" date="2016-01" db="EMBL/GenBank/DDBJ databases">
        <title>Whole genome sequence and analysis of Micromonospora rosaria DSM 803, which can produce antibacterial substance rosamicin.</title>
        <authorList>
            <person name="Yang H."/>
            <person name="He X."/>
            <person name="Zhu D."/>
        </authorList>
    </citation>
    <scope>NUCLEOTIDE SEQUENCE [LARGE SCALE GENOMIC DNA]</scope>
    <source>
        <strain evidence="6 7">DSM 803</strain>
    </source>
</reference>
<dbReference type="AlphaFoldDB" id="A0A136PSH9"/>
<dbReference type="CDD" id="cd02933">
    <property type="entry name" value="OYE_like_FMN"/>
    <property type="match status" value="1"/>
</dbReference>
<evidence type="ECO:0000313" key="6">
    <source>
        <dbReference type="EMBL" id="KXK61297.1"/>
    </source>
</evidence>
<gene>
    <name evidence="6" type="ORF">AWW66_14235</name>
</gene>
<dbReference type="Gene3D" id="3.20.20.70">
    <property type="entry name" value="Aldolase class I"/>
    <property type="match status" value="1"/>
</dbReference>
<dbReference type="InterPro" id="IPR013785">
    <property type="entry name" value="Aldolase_TIM"/>
</dbReference>
<organism evidence="6 7">
    <name type="scientific">Micromonospora rosaria</name>
    <dbReference type="NCBI Taxonomy" id="47874"/>
    <lineage>
        <taxon>Bacteria</taxon>
        <taxon>Bacillati</taxon>
        <taxon>Actinomycetota</taxon>
        <taxon>Actinomycetes</taxon>
        <taxon>Micromonosporales</taxon>
        <taxon>Micromonosporaceae</taxon>
        <taxon>Micromonospora</taxon>
    </lineage>
</organism>